<dbReference type="AlphaFoldDB" id="A0AAD5RYU9"/>
<reference evidence="2" key="1">
    <citation type="submission" date="2022-07" db="EMBL/GenBank/DDBJ databases">
        <title>Draft genome sequence of Zalerion maritima ATCC 34329, a (micro)plastics degrading marine fungus.</title>
        <authorList>
            <person name="Paco A."/>
            <person name="Goncalves M.F.M."/>
            <person name="Rocha-Santos T.A.P."/>
            <person name="Alves A."/>
        </authorList>
    </citation>
    <scope>NUCLEOTIDE SEQUENCE</scope>
    <source>
        <strain evidence="2">ATCC 34329</strain>
    </source>
</reference>
<keyword evidence="3" id="KW-1185">Reference proteome</keyword>
<organism evidence="2 3">
    <name type="scientific">Zalerion maritima</name>
    <dbReference type="NCBI Taxonomy" id="339359"/>
    <lineage>
        <taxon>Eukaryota</taxon>
        <taxon>Fungi</taxon>
        <taxon>Dikarya</taxon>
        <taxon>Ascomycota</taxon>
        <taxon>Pezizomycotina</taxon>
        <taxon>Sordariomycetes</taxon>
        <taxon>Lulworthiomycetidae</taxon>
        <taxon>Lulworthiales</taxon>
        <taxon>Lulworthiaceae</taxon>
        <taxon>Zalerion</taxon>
    </lineage>
</organism>
<evidence type="ECO:0000313" key="3">
    <source>
        <dbReference type="Proteomes" id="UP001201980"/>
    </source>
</evidence>
<feature type="region of interest" description="Disordered" evidence="1">
    <location>
        <begin position="51"/>
        <end position="72"/>
    </location>
</feature>
<dbReference type="EMBL" id="JAKWBI020000003">
    <property type="protein sequence ID" value="KAJ2907252.1"/>
    <property type="molecule type" value="Genomic_DNA"/>
</dbReference>
<dbReference type="Proteomes" id="UP001201980">
    <property type="component" value="Unassembled WGS sequence"/>
</dbReference>
<sequence length="96" mass="10392">MGGAATARPAADDIPAALSSFSQYWLVPPLSFEKACDSCLSRRIWVTASQDPGKNGVGSWNDGERRTWPVQGLDDGLQNRQRRCDIGNISKVGAQN</sequence>
<accession>A0AAD5RYU9</accession>
<gene>
    <name evidence="2" type="ORF">MKZ38_006546</name>
</gene>
<evidence type="ECO:0000313" key="2">
    <source>
        <dbReference type="EMBL" id="KAJ2907252.1"/>
    </source>
</evidence>
<proteinExistence type="predicted"/>
<evidence type="ECO:0000256" key="1">
    <source>
        <dbReference type="SAM" id="MobiDB-lite"/>
    </source>
</evidence>
<protein>
    <submittedName>
        <fullName evidence="2">Uncharacterized protein</fullName>
    </submittedName>
</protein>
<comment type="caution">
    <text evidence="2">The sequence shown here is derived from an EMBL/GenBank/DDBJ whole genome shotgun (WGS) entry which is preliminary data.</text>
</comment>
<name>A0AAD5RYU9_9PEZI</name>